<dbReference type="Pfam" id="PF04095">
    <property type="entry name" value="NAPRTase"/>
    <property type="match status" value="1"/>
</dbReference>
<feature type="domain" description="Nicotinate/nicotinamide phosphoribosyltransferase" evidence="10">
    <location>
        <begin position="162"/>
        <end position="371"/>
    </location>
</feature>
<evidence type="ECO:0000256" key="1">
    <source>
        <dbReference type="ARBA" id="ARBA00004952"/>
    </source>
</evidence>
<dbReference type="AlphaFoldDB" id="A0A5S9F2K9"/>
<accession>A0A5S9F2K9</accession>
<evidence type="ECO:0000256" key="7">
    <source>
        <dbReference type="ARBA" id="ARBA00022679"/>
    </source>
</evidence>
<dbReference type="FunFam" id="3.20.140.10:FF:000006">
    <property type="entry name" value="Nicotinate phosphoribosyltransferase"/>
    <property type="match status" value="1"/>
</dbReference>
<dbReference type="GO" id="GO:0005829">
    <property type="term" value="C:cytosol"/>
    <property type="evidence" value="ECO:0007669"/>
    <property type="project" value="TreeGrafter"/>
</dbReference>
<dbReference type="InterPro" id="IPR036068">
    <property type="entry name" value="Nicotinate_pribotase-like_C"/>
</dbReference>
<organism evidence="13 14">
    <name type="scientific">Uabimicrobium amorphum</name>
    <dbReference type="NCBI Taxonomy" id="2596890"/>
    <lineage>
        <taxon>Bacteria</taxon>
        <taxon>Pseudomonadati</taxon>
        <taxon>Planctomycetota</taxon>
        <taxon>Candidatus Uabimicrobiia</taxon>
        <taxon>Candidatus Uabimicrobiales</taxon>
        <taxon>Candidatus Uabimicrobiaceae</taxon>
        <taxon>Candidatus Uabimicrobium</taxon>
    </lineage>
</organism>
<feature type="domain" description="Nicotinate phosphoribosyltransferase N-terminal" evidence="11">
    <location>
        <begin position="11"/>
        <end position="140"/>
    </location>
</feature>
<keyword evidence="5 9" id="KW-0436">Ligase</keyword>
<dbReference type="CDD" id="cd01570">
    <property type="entry name" value="NAPRTase_A"/>
    <property type="match status" value="1"/>
</dbReference>
<keyword evidence="4" id="KW-0597">Phosphoprotein</keyword>
<feature type="domain" description="Nicotinate phosphoribosyltransferase C-terminal" evidence="12">
    <location>
        <begin position="403"/>
        <end position="511"/>
    </location>
</feature>
<dbReference type="EC" id="6.3.4.21" evidence="3 9"/>
<protein>
    <recommendedName>
        <fullName evidence="3 9">Nicotinate phosphoribosyltransferase</fullName>
        <ecNumber evidence="3 9">6.3.4.21</ecNumber>
    </recommendedName>
</protein>
<evidence type="ECO:0000256" key="6">
    <source>
        <dbReference type="ARBA" id="ARBA00022642"/>
    </source>
</evidence>
<dbReference type="PANTHER" id="PTHR11098">
    <property type="entry name" value="NICOTINATE PHOSPHORIBOSYLTRANSFERASE"/>
    <property type="match status" value="1"/>
</dbReference>
<dbReference type="InterPro" id="IPR040727">
    <property type="entry name" value="NAPRTase_N"/>
</dbReference>
<dbReference type="GO" id="GO:0004516">
    <property type="term" value="F:nicotinate phosphoribosyltransferase activity"/>
    <property type="evidence" value="ECO:0007669"/>
    <property type="project" value="UniProtKB-UniRule"/>
</dbReference>
<gene>
    <name evidence="13" type="ORF">UABAM_01911</name>
</gene>
<dbReference type="InterPro" id="IPR007229">
    <property type="entry name" value="Nic_PRibTrfase-Fam"/>
</dbReference>
<dbReference type="KEGG" id="uam:UABAM_01911"/>
<dbReference type="InterPro" id="IPR006405">
    <property type="entry name" value="Nic_PRibTrfase_pncB"/>
</dbReference>
<evidence type="ECO:0000259" key="11">
    <source>
        <dbReference type="Pfam" id="PF17767"/>
    </source>
</evidence>
<dbReference type="PANTHER" id="PTHR11098:SF1">
    <property type="entry name" value="NICOTINATE PHOSPHORIBOSYLTRANSFERASE"/>
    <property type="match status" value="1"/>
</dbReference>
<keyword evidence="14" id="KW-1185">Reference proteome</keyword>
<dbReference type="Gene3D" id="3.20.20.70">
    <property type="entry name" value="Aldolase class I"/>
    <property type="match status" value="1"/>
</dbReference>
<comment type="catalytic activity">
    <reaction evidence="8 9">
        <text>5-phospho-alpha-D-ribose 1-diphosphate + nicotinate + ATP + H2O = nicotinate beta-D-ribonucleotide + ADP + phosphate + diphosphate</text>
        <dbReference type="Rhea" id="RHEA:36163"/>
        <dbReference type="ChEBI" id="CHEBI:15377"/>
        <dbReference type="ChEBI" id="CHEBI:30616"/>
        <dbReference type="ChEBI" id="CHEBI:32544"/>
        <dbReference type="ChEBI" id="CHEBI:33019"/>
        <dbReference type="ChEBI" id="CHEBI:43474"/>
        <dbReference type="ChEBI" id="CHEBI:57502"/>
        <dbReference type="ChEBI" id="CHEBI:58017"/>
        <dbReference type="ChEBI" id="CHEBI:456216"/>
        <dbReference type="EC" id="6.3.4.21"/>
    </reaction>
</comment>
<evidence type="ECO:0000256" key="8">
    <source>
        <dbReference type="ARBA" id="ARBA00048668"/>
    </source>
</evidence>
<reference evidence="13 14" key="1">
    <citation type="submission" date="2019-08" db="EMBL/GenBank/DDBJ databases">
        <title>Complete genome sequence of Candidatus Uab amorphum.</title>
        <authorList>
            <person name="Shiratori T."/>
            <person name="Suzuki S."/>
            <person name="Kakizawa Y."/>
            <person name="Ishida K."/>
        </authorList>
    </citation>
    <scope>NUCLEOTIDE SEQUENCE [LARGE SCALE GENOMIC DNA]</scope>
    <source>
        <strain evidence="13 14">SRT547</strain>
    </source>
</reference>
<keyword evidence="6 9" id="KW-0662">Pyridine nucleotide biosynthesis</keyword>
<sequence length="526" mass="59348">MTNSNTIVGPLLTDLYQLTMVYGYWCHNKWNMPAVFDLHFRKNPFKGEFTIFAGLAEVLNFTANFRFTDNDIAYLKEQNFFGKNPNPQFFEWLKTLDCSKVKIYALHEGSLAFPREPLLRVEGPLAIVQLMETTLLNLVNYASLMATNAARFRLAAGHDKSLLEFGLRRAQGPDGGISASRYAYLGGFDGTSNVLAGKLFSIPVKGTNAHSFISSFTGLDDLQTRHLQNSNGEKVDFVARVIEIKERLGYKTHEGELAAFIAYAISYPHNFLALVDTYDTLHSGVLNFIVVALALVDFGYRPIGVRLDSGDLAYLSKETRKRFTEHGESLPKLTIIASNDINENTLVSLQQQQHQIDAFGIGTHLVTCQAQPALGGVYKLVELSGIPRMKLSQDVAKITLPGRKKVYRIIGKQGYPLLDLMTKEQDIVPQPGKKILCRHPFKSAKRVYVTPQQVVSLQECYWDGKLVKKLPSIHESRQYVLEQLAHFRPDHLRQLNPTPYKVSLSDDLYTFFHNLWEVEAPILEIT</sequence>
<comment type="PTM">
    <text evidence="9">Transiently phosphorylated on a His residue during the reaction cycle. Phosphorylation strongly increases the affinity for substrates and increases the rate of nicotinate D-ribonucleotide production. Dephosphorylation regenerates the low-affinity form of the enzyme, leading to product release.</text>
</comment>
<keyword evidence="7 9" id="KW-0808">Transferase</keyword>
<dbReference type="OrthoDB" id="9770610at2"/>
<dbReference type="Proteomes" id="UP000326354">
    <property type="component" value="Chromosome"/>
</dbReference>
<evidence type="ECO:0000313" key="14">
    <source>
        <dbReference type="Proteomes" id="UP000326354"/>
    </source>
</evidence>
<evidence type="ECO:0000256" key="5">
    <source>
        <dbReference type="ARBA" id="ARBA00022598"/>
    </source>
</evidence>
<comment type="pathway">
    <text evidence="1 9">Cofactor biosynthesis; NAD(+) biosynthesis; nicotinate D-ribonucleotide from nicotinate: step 1/1.</text>
</comment>
<dbReference type="Gene3D" id="3.20.140.10">
    <property type="entry name" value="nicotinate phosphoribosyltransferase"/>
    <property type="match status" value="1"/>
</dbReference>
<dbReference type="EMBL" id="AP019860">
    <property type="protein sequence ID" value="BBM83558.1"/>
    <property type="molecule type" value="Genomic_DNA"/>
</dbReference>
<comment type="similarity">
    <text evidence="2 9">Belongs to the NAPRTase family.</text>
</comment>
<evidence type="ECO:0000256" key="3">
    <source>
        <dbReference type="ARBA" id="ARBA00013236"/>
    </source>
</evidence>
<comment type="function">
    <text evidence="9">Catalyzes the first step in the biosynthesis of NAD from nicotinic acid, the ATP-dependent synthesis of beta-nicotinate D-ribonucleotide from nicotinate and 5-phospho-D-ribose 1-phosphate.</text>
</comment>
<name>A0A5S9F2K9_UABAM</name>
<dbReference type="UniPathway" id="UPA00253">
    <property type="reaction ID" value="UER00457"/>
</dbReference>
<dbReference type="NCBIfam" id="TIGR01513">
    <property type="entry name" value="NAPRTase_put"/>
    <property type="match status" value="1"/>
</dbReference>
<dbReference type="PIRSF" id="PIRSF000484">
    <property type="entry name" value="NAPRT"/>
    <property type="match status" value="1"/>
</dbReference>
<dbReference type="InterPro" id="IPR041619">
    <property type="entry name" value="NAPRTase_C"/>
</dbReference>
<keyword evidence="13" id="KW-0328">Glycosyltransferase</keyword>
<proteinExistence type="inferred from homology"/>
<dbReference type="GO" id="GO:0034355">
    <property type="term" value="P:NAD+ biosynthetic process via the salvage pathway"/>
    <property type="evidence" value="ECO:0007669"/>
    <property type="project" value="TreeGrafter"/>
</dbReference>
<dbReference type="SUPFAM" id="SSF54675">
    <property type="entry name" value="Nicotinate/Quinolinate PRTase N-terminal domain-like"/>
    <property type="match status" value="1"/>
</dbReference>
<dbReference type="SUPFAM" id="SSF51690">
    <property type="entry name" value="Nicotinate/Quinolinate PRTase C-terminal domain-like"/>
    <property type="match status" value="1"/>
</dbReference>
<dbReference type="Pfam" id="PF17767">
    <property type="entry name" value="NAPRTase_N"/>
    <property type="match status" value="1"/>
</dbReference>
<dbReference type="RefSeq" id="WP_151967754.1">
    <property type="nucleotide sequence ID" value="NZ_AP019860.1"/>
</dbReference>
<evidence type="ECO:0000256" key="4">
    <source>
        <dbReference type="ARBA" id="ARBA00022553"/>
    </source>
</evidence>
<evidence type="ECO:0000259" key="10">
    <source>
        <dbReference type="Pfam" id="PF04095"/>
    </source>
</evidence>
<dbReference type="GO" id="GO:0016757">
    <property type="term" value="F:glycosyltransferase activity"/>
    <property type="evidence" value="ECO:0007669"/>
    <property type="project" value="UniProtKB-KW"/>
</dbReference>
<dbReference type="InterPro" id="IPR013785">
    <property type="entry name" value="Aldolase_TIM"/>
</dbReference>
<evidence type="ECO:0000256" key="2">
    <source>
        <dbReference type="ARBA" id="ARBA00010897"/>
    </source>
</evidence>
<dbReference type="Pfam" id="PF17956">
    <property type="entry name" value="NAPRTase_C"/>
    <property type="match status" value="1"/>
</dbReference>
<dbReference type="InterPro" id="IPR041525">
    <property type="entry name" value="N/Namide_PRibTrfase"/>
</dbReference>
<evidence type="ECO:0000256" key="9">
    <source>
        <dbReference type="RuleBase" id="RU365100"/>
    </source>
</evidence>
<evidence type="ECO:0000313" key="13">
    <source>
        <dbReference type="EMBL" id="BBM83558.1"/>
    </source>
</evidence>
<evidence type="ECO:0000259" key="12">
    <source>
        <dbReference type="Pfam" id="PF17956"/>
    </source>
</evidence>